<keyword evidence="8" id="KW-1185">Reference proteome</keyword>
<dbReference type="Gene3D" id="2.60.40.790">
    <property type="match status" value="1"/>
</dbReference>
<evidence type="ECO:0000259" key="6">
    <source>
        <dbReference type="PROSITE" id="PS51401"/>
    </source>
</evidence>
<dbReference type="SUPFAM" id="SSF49764">
    <property type="entry name" value="HSP20-like chaperones"/>
    <property type="match status" value="1"/>
</dbReference>
<keyword evidence="2" id="KW-0677">Repeat</keyword>
<keyword evidence="1" id="KW-0479">Metal-binding</keyword>
<proteinExistence type="predicted"/>
<dbReference type="GeneID" id="31015906"/>
<name>A0A1J9SGS2_9PEZI</name>
<dbReference type="Pfam" id="PF04968">
    <property type="entry name" value="CHORD"/>
    <property type="match status" value="2"/>
</dbReference>
<evidence type="ECO:0000313" key="8">
    <source>
        <dbReference type="Proteomes" id="UP000183809"/>
    </source>
</evidence>
<feature type="compositionally biased region" description="Acidic residues" evidence="4">
    <location>
        <begin position="124"/>
        <end position="135"/>
    </location>
</feature>
<dbReference type="InterPro" id="IPR039790">
    <property type="entry name" value="CHRD1"/>
</dbReference>
<dbReference type="OrthoDB" id="1898560at2759"/>
<evidence type="ECO:0000256" key="3">
    <source>
        <dbReference type="ARBA" id="ARBA00022833"/>
    </source>
</evidence>
<feature type="domain" description="CHORD" evidence="6">
    <location>
        <begin position="144"/>
        <end position="206"/>
    </location>
</feature>
<feature type="compositionally biased region" description="Basic and acidic residues" evidence="4">
    <location>
        <begin position="78"/>
        <end position="88"/>
    </location>
</feature>
<dbReference type="InterPro" id="IPR007051">
    <property type="entry name" value="CHORD_dom"/>
</dbReference>
<dbReference type="EMBL" id="MNUE01000004">
    <property type="protein sequence ID" value="OJD38781.1"/>
    <property type="molecule type" value="Genomic_DNA"/>
</dbReference>
<keyword evidence="3" id="KW-0862">Zinc</keyword>
<dbReference type="InterPro" id="IPR007052">
    <property type="entry name" value="CS_dom"/>
</dbReference>
<organism evidence="7 8">
    <name type="scientific">Diplodia corticola</name>
    <dbReference type="NCBI Taxonomy" id="236234"/>
    <lineage>
        <taxon>Eukaryota</taxon>
        <taxon>Fungi</taxon>
        <taxon>Dikarya</taxon>
        <taxon>Ascomycota</taxon>
        <taxon>Pezizomycotina</taxon>
        <taxon>Dothideomycetes</taxon>
        <taxon>Dothideomycetes incertae sedis</taxon>
        <taxon>Botryosphaeriales</taxon>
        <taxon>Botryosphaeriaceae</taxon>
        <taxon>Diplodia</taxon>
    </lineage>
</organism>
<comment type="caution">
    <text evidence="7">The sequence shown here is derived from an EMBL/GenBank/DDBJ whole genome shotgun (WGS) entry which is preliminary data.</text>
</comment>
<evidence type="ECO:0000256" key="4">
    <source>
        <dbReference type="SAM" id="MobiDB-lite"/>
    </source>
</evidence>
<feature type="domain" description="CHORD" evidence="6">
    <location>
        <begin position="5"/>
        <end position="61"/>
    </location>
</feature>
<dbReference type="RefSeq" id="XP_020134392.1">
    <property type="nucleotide sequence ID" value="XM_020275645.1"/>
</dbReference>
<evidence type="ECO:0000313" key="7">
    <source>
        <dbReference type="EMBL" id="OJD38781.1"/>
    </source>
</evidence>
<dbReference type="PROSITE" id="PS51401">
    <property type="entry name" value="CHORD"/>
    <property type="match status" value="2"/>
</dbReference>
<sequence length="332" mass="35740">MTKKCVHKGCGKVYEDDAEPCVYHPGPPVFHEGQKGWKCCKPRVLTFDEFLAIPPCTTGTHSDVDDTPAPAAPTPADEDAKPKPHAAEAPEPTPGHDSSITLGTHTPARIPTNAAPTPTRSPAPEEESDEDDDDTAAIPDGAVCKRKACGATYSAAAGRGDEEGCVHHPGAPIFHEGSKGYSCCKRRVLEFDEFMKIGGCATKARHLFVGSKKKGKGEDEDDVVESVRSDFYQTPTTIIASLFLKKIDPACSTVALRADGVALDLRTADRRRHAADLRFFAAVDPARSAYRVMGTKLELELRKAVDGQTWPVLRADDPRTGEIIQVGRAGRV</sequence>
<dbReference type="GO" id="GO:0046872">
    <property type="term" value="F:metal ion binding"/>
    <property type="evidence" value="ECO:0007669"/>
    <property type="project" value="UniProtKB-KW"/>
</dbReference>
<evidence type="ECO:0000259" key="5">
    <source>
        <dbReference type="PROSITE" id="PS51203"/>
    </source>
</evidence>
<dbReference type="InterPro" id="IPR008978">
    <property type="entry name" value="HSP20-like_chaperone"/>
</dbReference>
<reference evidence="7 8" key="1">
    <citation type="submission" date="2016-10" db="EMBL/GenBank/DDBJ databases">
        <title>Proteomics and genomics reveal pathogen-plant mechanisms compatible with a hemibiotrophic lifestyle of Diplodia corticola.</title>
        <authorList>
            <person name="Fernandes I."/>
            <person name="De Jonge R."/>
            <person name="Van De Peer Y."/>
            <person name="Devreese B."/>
            <person name="Alves A."/>
            <person name="Esteves A.C."/>
        </authorList>
    </citation>
    <scope>NUCLEOTIDE SEQUENCE [LARGE SCALE GENOMIC DNA]</scope>
    <source>
        <strain evidence="7 8">CBS 112549</strain>
    </source>
</reference>
<dbReference type="Gene3D" id="4.10.1130.20">
    <property type="match status" value="2"/>
</dbReference>
<dbReference type="PROSITE" id="PS51203">
    <property type="entry name" value="CS"/>
    <property type="match status" value="1"/>
</dbReference>
<dbReference type="CDD" id="cd06466">
    <property type="entry name" value="p23_CS_SGT1_like"/>
    <property type="match status" value="1"/>
</dbReference>
<evidence type="ECO:0000256" key="1">
    <source>
        <dbReference type="ARBA" id="ARBA00022723"/>
    </source>
</evidence>
<dbReference type="STRING" id="236234.A0A1J9SGS2"/>
<dbReference type="PANTHER" id="PTHR46983">
    <property type="entry name" value="CYSTEINE AND HISTIDINE-RICH DOMAIN-CONTAINING PROTEIN 1"/>
    <property type="match status" value="1"/>
</dbReference>
<evidence type="ECO:0000256" key="2">
    <source>
        <dbReference type="ARBA" id="ARBA00022737"/>
    </source>
</evidence>
<feature type="region of interest" description="Disordered" evidence="4">
    <location>
        <begin position="58"/>
        <end position="139"/>
    </location>
</feature>
<feature type="domain" description="CS" evidence="5">
    <location>
        <begin position="224"/>
        <end position="314"/>
    </location>
</feature>
<protein>
    <submittedName>
        <fullName evidence="7">Cord and cs domain protein</fullName>
    </submittedName>
</protein>
<dbReference type="AlphaFoldDB" id="A0A1J9SGS2"/>
<accession>A0A1J9SGS2</accession>
<dbReference type="PANTHER" id="PTHR46983:SF3">
    <property type="entry name" value="CHPADIPLOID STATE MAINTENANCE PROTEIN CHPA"/>
    <property type="match status" value="1"/>
</dbReference>
<dbReference type="Proteomes" id="UP000183809">
    <property type="component" value="Unassembled WGS sequence"/>
</dbReference>
<gene>
    <name evidence="7" type="ORF">BKCO1_4000216</name>
</gene>